<dbReference type="CDD" id="cd06267">
    <property type="entry name" value="PBP1_LacI_sugar_binding-like"/>
    <property type="match status" value="1"/>
</dbReference>
<evidence type="ECO:0000256" key="4">
    <source>
        <dbReference type="SAM" id="MobiDB-lite"/>
    </source>
</evidence>
<dbReference type="PROSITE" id="PS00894">
    <property type="entry name" value="HTH_DEOR_1"/>
    <property type="match status" value="1"/>
</dbReference>
<dbReference type="CDD" id="cd00090">
    <property type="entry name" value="HTH_ARSR"/>
    <property type="match status" value="1"/>
</dbReference>
<dbReference type="EMBL" id="CP015970">
    <property type="protein sequence ID" value="AOZ46888.1"/>
    <property type="molecule type" value="Genomic_DNA"/>
</dbReference>
<evidence type="ECO:0000313" key="6">
    <source>
        <dbReference type="EMBL" id="AOZ46888.1"/>
    </source>
</evidence>
<keyword evidence="7" id="KW-1185">Reference proteome</keyword>
<dbReference type="InterPro" id="IPR046335">
    <property type="entry name" value="LacI/GalR-like_sensor"/>
</dbReference>
<dbReference type="PANTHER" id="PTHR30146">
    <property type="entry name" value="LACI-RELATED TRANSCRIPTIONAL REPRESSOR"/>
    <property type="match status" value="1"/>
</dbReference>
<evidence type="ECO:0000256" key="1">
    <source>
        <dbReference type="ARBA" id="ARBA00023015"/>
    </source>
</evidence>
<name>A0ABN4U412_9ACTN</name>
<dbReference type="InterPro" id="IPR011991">
    <property type="entry name" value="ArsR-like_HTH"/>
</dbReference>
<dbReference type="InterPro" id="IPR028082">
    <property type="entry name" value="Peripla_BP_I"/>
</dbReference>
<keyword evidence="1" id="KW-0805">Transcription regulation</keyword>
<sequence>MPSPMAGRRPVSSTRELPATRRERILAMVKQKGFTRIAEVAETLGISPITARRDIAQLTADGLVQQERGGARALPGTAPEPQSHPGTGIPAGATVGLIVPSLRYYWPAVVRGVGAAADSLGVRLLIQSSAYRPEDSLRQARSMVGDGIVSGLLLAPEVPPTPGVEAHEDLLAFLETIELPTVLVERALRPHGSHGRTLDSASSDHRMGGIIAARHLADLGHKHVALFSHRSTPTQFPMRKGWEEAVDDLGLDSFSRTTSASFPPTPGTEAAGVSDVDRFIDECVKRGTTALLAHSDELALTVVQRLMHRGLRVPADISVIAYDDEVAALARPALTAIAPPKEAIGDMALRMLVERIGGSERPITSVELQPSLIDRGSTAPPGA</sequence>
<feature type="domain" description="HTH deoR-type" evidence="5">
    <location>
        <begin position="18"/>
        <end position="73"/>
    </location>
</feature>
<keyword evidence="3" id="KW-0804">Transcription</keyword>
<dbReference type="InterPro" id="IPR036390">
    <property type="entry name" value="WH_DNA-bd_sf"/>
</dbReference>
<reference evidence="6 7" key="1">
    <citation type="journal article" date="2016" name="Plant Dis.">
        <title>Improved production of propionic acid using genome shuffling.</title>
        <authorList>
            <person name="Luna-Flores C.H."/>
            <person name="Palfreyman R.W."/>
            <person name="Kromer J.O."/>
            <person name="Nielsen L.K."/>
            <person name="Marcellin E."/>
        </authorList>
    </citation>
    <scope>NUCLEOTIDE SEQUENCE [LARGE SCALE GENOMIC DNA]</scope>
    <source>
        <strain evidence="6 7">F3E8</strain>
    </source>
</reference>
<dbReference type="SUPFAM" id="SSF53822">
    <property type="entry name" value="Periplasmic binding protein-like I"/>
    <property type="match status" value="1"/>
</dbReference>
<proteinExistence type="predicted"/>
<dbReference type="SMART" id="SM00420">
    <property type="entry name" value="HTH_DEOR"/>
    <property type="match status" value="1"/>
</dbReference>
<dbReference type="PANTHER" id="PTHR30146:SF155">
    <property type="entry name" value="ALANINE RACEMASE"/>
    <property type="match status" value="1"/>
</dbReference>
<evidence type="ECO:0000256" key="3">
    <source>
        <dbReference type="ARBA" id="ARBA00023163"/>
    </source>
</evidence>
<dbReference type="Pfam" id="PF08220">
    <property type="entry name" value="HTH_DeoR"/>
    <property type="match status" value="1"/>
</dbReference>
<evidence type="ECO:0000256" key="2">
    <source>
        <dbReference type="ARBA" id="ARBA00023125"/>
    </source>
</evidence>
<evidence type="ECO:0000259" key="5">
    <source>
        <dbReference type="PROSITE" id="PS51000"/>
    </source>
</evidence>
<organism evidence="6 7">
    <name type="scientific">Acidipropionibacterium acidipropionici</name>
    <dbReference type="NCBI Taxonomy" id="1748"/>
    <lineage>
        <taxon>Bacteria</taxon>
        <taxon>Bacillati</taxon>
        <taxon>Actinomycetota</taxon>
        <taxon>Actinomycetes</taxon>
        <taxon>Propionibacteriales</taxon>
        <taxon>Propionibacteriaceae</taxon>
        <taxon>Acidipropionibacterium</taxon>
    </lineage>
</organism>
<dbReference type="PRINTS" id="PR00037">
    <property type="entry name" value="HTHLACR"/>
</dbReference>
<dbReference type="InterPro" id="IPR018356">
    <property type="entry name" value="Tscrpt_reg_HTH_DeoR_CS"/>
</dbReference>
<protein>
    <recommendedName>
        <fullName evidence="5">HTH deoR-type domain-containing protein</fullName>
    </recommendedName>
</protein>
<keyword evidence="2" id="KW-0238">DNA-binding</keyword>
<feature type="region of interest" description="Disordered" evidence="4">
    <location>
        <begin position="68"/>
        <end position="89"/>
    </location>
</feature>
<dbReference type="InterPro" id="IPR036388">
    <property type="entry name" value="WH-like_DNA-bd_sf"/>
</dbReference>
<accession>A0ABN4U412</accession>
<dbReference type="Pfam" id="PF13377">
    <property type="entry name" value="Peripla_BP_3"/>
    <property type="match status" value="1"/>
</dbReference>
<gene>
    <name evidence="6" type="ORF">A8L58_09480</name>
</gene>
<dbReference type="Gene3D" id="1.10.10.10">
    <property type="entry name" value="Winged helix-like DNA-binding domain superfamily/Winged helix DNA-binding domain"/>
    <property type="match status" value="1"/>
</dbReference>
<dbReference type="PROSITE" id="PS51000">
    <property type="entry name" value="HTH_DEOR_2"/>
    <property type="match status" value="1"/>
</dbReference>
<evidence type="ECO:0000313" key="7">
    <source>
        <dbReference type="Proteomes" id="UP000178666"/>
    </source>
</evidence>
<dbReference type="SUPFAM" id="SSF46785">
    <property type="entry name" value="Winged helix' DNA-binding domain"/>
    <property type="match status" value="1"/>
</dbReference>
<dbReference type="InterPro" id="IPR001034">
    <property type="entry name" value="DeoR_HTH"/>
</dbReference>
<dbReference type="Gene3D" id="3.40.50.2300">
    <property type="match status" value="2"/>
</dbReference>
<dbReference type="Proteomes" id="UP000178666">
    <property type="component" value="Chromosome"/>
</dbReference>